<accession>A0ABP0U8E5</accession>
<dbReference type="EMBL" id="OZ019894">
    <property type="protein sequence ID" value="CAK9215491.1"/>
    <property type="molecule type" value="Genomic_DNA"/>
</dbReference>
<organism evidence="1 2">
    <name type="scientific">Sphagnum troendelagicum</name>
    <dbReference type="NCBI Taxonomy" id="128251"/>
    <lineage>
        <taxon>Eukaryota</taxon>
        <taxon>Viridiplantae</taxon>
        <taxon>Streptophyta</taxon>
        <taxon>Embryophyta</taxon>
        <taxon>Bryophyta</taxon>
        <taxon>Sphagnophytina</taxon>
        <taxon>Sphagnopsida</taxon>
        <taxon>Sphagnales</taxon>
        <taxon>Sphagnaceae</taxon>
        <taxon>Sphagnum</taxon>
    </lineage>
</organism>
<proteinExistence type="predicted"/>
<keyword evidence="2" id="KW-1185">Reference proteome</keyword>
<sequence length="91" mass="10019">MSSHGFWTHLQGSGTIVVVLANRPLGVWWLYSWKMVLTVVAQQFGSTQILGFSEIPHSTSCSTAKPTIFHFVGVHASYGASGFFFQQAKKV</sequence>
<protein>
    <submittedName>
        <fullName evidence="1">Uncharacterized protein</fullName>
    </submittedName>
</protein>
<evidence type="ECO:0000313" key="1">
    <source>
        <dbReference type="EMBL" id="CAK9215491.1"/>
    </source>
</evidence>
<gene>
    <name evidence="1" type="ORF">CSSPTR1EN2_LOCUS12758</name>
</gene>
<reference evidence="1" key="1">
    <citation type="submission" date="2024-02" db="EMBL/GenBank/DDBJ databases">
        <authorList>
            <consortium name="ELIXIR-Norway"/>
            <consortium name="Elixir Norway"/>
        </authorList>
    </citation>
    <scope>NUCLEOTIDE SEQUENCE</scope>
</reference>
<name>A0ABP0U8E5_9BRYO</name>
<dbReference type="Proteomes" id="UP001497512">
    <property type="component" value="Chromosome 2"/>
</dbReference>
<evidence type="ECO:0000313" key="2">
    <source>
        <dbReference type="Proteomes" id="UP001497512"/>
    </source>
</evidence>